<sequence>MDKKWIFTFITFVIGFMLAIQFHTTQEPVISDTRDIRELRRELVAEQERRQQLNAEIEKVQTVLAQYEQTIDSREDDISVVLTKQIEELRMEAGLEEKAGEGLVITIDSIYNDQFFGQVRRTPPADVFRYLVNELNIYGADDIAVGDERIISTSAFRDVNQITHLNSRRLPPLPIQVKVLSEKAETLQNQMVVSESVEFFELDGFSISFELVDELELPAYDQTPRVRYMEEVKEG</sequence>
<accession>A0A562QHV3</accession>
<evidence type="ECO:0000256" key="2">
    <source>
        <dbReference type="SAM" id="Coils"/>
    </source>
</evidence>
<keyword evidence="5" id="KW-1185">Reference proteome</keyword>
<dbReference type="OrthoDB" id="2439649at2"/>
<dbReference type="EMBL" id="VLKZ01000006">
    <property type="protein sequence ID" value="TWI55770.1"/>
    <property type="molecule type" value="Genomic_DNA"/>
</dbReference>
<feature type="coiled-coil region" evidence="2">
    <location>
        <begin position="36"/>
        <end position="77"/>
    </location>
</feature>
<dbReference type="Pfam" id="PF05949">
    <property type="entry name" value="DUF881"/>
    <property type="match status" value="1"/>
</dbReference>
<organism evidence="4 5">
    <name type="scientific">Halalkalibacter nanhaiisediminis</name>
    <dbReference type="NCBI Taxonomy" id="688079"/>
    <lineage>
        <taxon>Bacteria</taxon>
        <taxon>Bacillati</taxon>
        <taxon>Bacillota</taxon>
        <taxon>Bacilli</taxon>
        <taxon>Bacillales</taxon>
        <taxon>Bacillaceae</taxon>
        <taxon>Halalkalibacter</taxon>
    </lineage>
</organism>
<feature type="transmembrane region" description="Helical" evidence="3">
    <location>
        <begin position="5"/>
        <end position="24"/>
    </location>
</feature>
<dbReference type="PANTHER" id="PTHR37313">
    <property type="entry name" value="UPF0749 PROTEIN RV1825"/>
    <property type="match status" value="1"/>
</dbReference>
<keyword evidence="3" id="KW-0472">Membrane</keyword>
<proteinExistence type="inferred from homology"/>
<comment type="caution">
    <text evidence="4">The sequence shown here is derived from an EMBL/GenBank/DDBJ whole genome shotgun (WGS) entry which is preliminary data.</text>
</comment>
<dbReference type="Gene3D" id="3.30.70.1880">
    <property type="entry name" value="Protein of unknown function DUF881"/>
    <property type="match status" value="1"/>
</dbReference>
<comment type="similarity">
    <text evidence="1">Belongs to the UPF0749 family.</text>
</comment>
<name>A0A562QHV3_9BACI</name>
<evidence type="ECO:0000313" key="5">
    <source>
        <dbReference type="Proteomes" id="UP000315711"/>
    </source>
</evidence>
<dbReference type="AlphaFoldDB" id="A0A562QHV3"/>
<gene>
    <name evidence="4" type="ORF">IQ10_02329</name>
</gene>
<dbReference type="RefSeq" id="WP_144450636.1">
    <property type="nucleotide sequence ID" value="NZ_VLKZ01000006.1"/>
</dbReference>
<evidence type="ECO:0000256" key="1">
    <source>
        <dbReference type="ARBA" id="ARBA00009108"/>
    </source>
</evidence>
<reference evidence="4 5" key="1">
    <citation type="journal article" date="2015" name="Stand. Genomic Sci.">
        <title>Genomic Encyclopedia of Bacterial and Archaeal Type Strains, Phase III: the genomes of soil and plant-associated and newly described type strains.</title>
        <authorList>
            <person name="Whitman W.B."/>
            <person name="Woyke T."/>
            <person name="Klenk H.P."/>
            <person name="Zhou Y."/>
            <person name="Lilburn T.G."/>
            <person name="Beck B.J."/>
            <person name="De Vos P."/>
            <person name="Vandamme P."/>
            <person name="Eisen J.A."/>
            <person name="Garrity G."/>
            <person name="Hugenholtz P."/>
            <person name="Kyrpides N.C."/>
        </authorList>
    </citation>
    <scope>NUCLEOTIDE SEQUENCE [LARGE SCALE GENOMIC DNA]</scope>
    <source>
        <strain evidence="4 5">CGMCC 1.10116</strain>
    </source>
</reference>
<keyword evidence="3" id="KW-1133">Transmembrane helix</keyword>
<keyword evidence="3" id="KW-0812">Transmembrane</keyword>
<evidence type="ECO:0000313" key="4">
    <source>
        <dbReference type="EMBL" id="TWI55770.1"/>
    </source>
</evidence>
<dbReference type="Proteomes" id="UP000315711">
    <property type="component" value="Unassembled WGS sequence"/>
</dbReference>
<keyword evidence="2" id="KW-0175">Coiled coil</keyword>
<protein>
    <submittedName>
        <fullName evidence="4">Uncharacterized protein YlxW (UPF0749 family)</fullName>
    </submittedName>
</protein>
<dbReference type="InterPro" id="IPR010273">
    <property type="entry name" value="DUF881"/>
</dbReference>
<dbReference type="PANTHER" id="PTHR37313:SF2">
    <property type="entry name" value="UPF0749 PROTEIN YLXX"/>
    <property type="match status" value="1"/>
</dbReference>
<evidence type="ECO:0000256" key="3">
    <source>
        <dbReference type="SAM" id="Phobius"/>
    </source>
</evidence>